<gene>
    <name evidence="6" type="ORF">EGH25_08300</name>
</gene>
<evidence type="ECO:0000256" key="4">
    <source>
        <dbReference type="ARBA" id="ARBA00022840"/>
    </source>
</evidence>
<dbReference type="SMART" id="SM00382">
    <property type="entry name" value="AAA"/>
    <property type="match status" value="1"/>
</dbReference>
<keyword evidence="7" id="KW-1185">Reference proteome</keyword>
<dbReference type="AlphaFoldDB" id="A0A9Q4GH21"/>
<accession>A0A9Q4GH21</accession>
<dbReference type="SUPFAM" id="SSF52540">
    <property type="entry name" value="P-loop containing nucleoside triphosphate hydrolases"/>
    <property type="match status" value="1"/>
</dbReference>
<name>A0A9Q4GH21_9EURY</name>
<dbReference type="PANTHER" id="PTHR42711">
    <property type="entry name" value="ABC TRANSPORTER ATP-BINDING PROTEIN"/>
    <property type="match status" value="1"/>
</dbReference>
<evidence type="ECO:0000313" key="6">
    <source>
        <dbReference type="EMBL" id="MCX2819352.1"/>
    </source>
</evidence>
<evidence type="ECO:0000259" key="5">
    <source>
        <dbReference type="PROSITE" id="PS50893"/>
    </source>
</evidence>
<dbReference type="RefSeq" id="WP_266087532.1">
    <property type="nucleotide sequence ID" value="NZ_RKLV01000007.1"/>
</dbReference>
<dbReference type="Pfam" id="PF00005">
    <property type="entry name" value="ABC_tran"/>
    <property type="match status" value="1"/>
</dbReference>
<dbReference type="InterPro" id="IPR003439">
    <property type="entry name" value="ABC_transporter-like_ATP-bd"/>
</dbReference>
<keyword evidence="3" id="KW-0547">Nucleotide-binding</keyword>
<evidence type="ECO:0000256" key="2">
    <source>
        <dbReference type="ARBA" id="ARBA00022448"/>
    </source>
</evidence>
<dbReference type="PROSITE" id="PS50893">
    <property type="entry name" value="ABC_TRANSPORTER_2"/>
    <property type="match status" value="1"/>
</dbReference>
<keyword evidence="2" id="KW-0813">Transport</keyword>
<dbReference type="InterPro" id="IPR027417">
    <property type="entry name" value="P-loop_NTPase"/>
</dbReference>
<dbReference type="InterPro" id="IPR003593">
    <property type="entry name" value="AAA+_ATPase"/>
</dbReference>
<feature type="domain" description="ABC transporter" evidence="5">
    <location>
        <begin position="4"/>
        <end position="231"/>
    </location>
</feature>
<protein>
    <submittedName>
        <fullName evidence="6">ABC transporter ATP-binding protein</fullName>
    </submittedName>
</protein>
<evidence type="ECO:0000313" key="7">
    <source>
        <dbReference type="Proteomes" id="UP001149411"/>
    </source>
</evidence>
<evidence type="ECO:0000256" key="3">
    <source>
        <dbReference type="ARBA" id="ARBA00022741"/>
    </source>
</evidence>
<reference evidence="6" key="1">
    <citation type="submission" date="2022-09" db="EMBL/GenBank/DDBJ databases">
        <title>Haloadaptaus new haloarchaeum isolated from saline soil.</title>
        <authorList>
            <person name="Duran-Viseras A."/>
            <person name="Sanchez-Porro C."/>
            <person name="Ventosa A."/>
        </authorList>
    </citation>
    <scope>NUCLEOTIDE SEQUENCE</scope>
    <source>
        <strain evidence="6">F3-133</strain>
    </source>
</reference>
<dbReference type="EMBL" id="RKLV01000007">
    <property type="protein sequence ID" value="MCX2819352.1"/>
    <property type="molecule type" value="Genomic_DNA"/>
</dbReference>
<dbReference type="GO" id="GO:0016887">
    <property type="term" value="F:ATP hydrolysis activity"/>
    <property type="evidence" value="ECO:0007669"/>
    <property type="project" value="InterPro"/>
</dbReference>
<dbReference type="PANTHER" id="PTHR42711:SF5">
    <property type="entry name" value="ABC TRANSPORTER ATP-BINDING PROTEIN NATA"/>
    <property type="match status" value="1"/>
</dbReference>
<dbReference type="GO" id="GO:0005524">
    <property type="term" value="F:ATP binding"/>
    <property type="evidence" value="ECO:0007669"/>
    <property type="project" value="UniProtKB-KW"/>
</dbReference>
<dbReference type="Proteomes" id="UP001149411">
    <property type="component" value="Unassembled WGS sequence"/>
</dbReference>
<evidence type="ECO:0000256" key="1">
    <source>
        <dbReference type="ARBA" id="ARBA00005417"/>
    </source>
</evidence>
<comment type="caution">
    <text evidence="6">The sequence shown here is derived from an EMBL/GenBank/DDBJ whole genome shotgun (WGS) entry which is preliminary data.</text>
</comment>
<dbReference type="Gene3D" id="3.40.50.300">
    <property type="entry name" value="P-loop containing nucleotide triphosphate hydrolases"/>
    <property type="match status" value="1"/>
</dbReference>
<proteinExistence type="inferred from homology"/>
<comment type="similarity">
    <text evidence="1">Belongs to the ABC transporter superfamily.</text>
</comment>
<organism evidence="6 7">
    <name type="scientific">Halorutilus salinus</name>
    <dbReference type="NCBI Taxonomy" id="2487751"/>
    <lineage>
        <taxon>Archaea</taxon>
        <taxon>Methanobacteriati</taxon>
        <taxon>Methanobacteriota</taxon>
        <taxon>Stenosarchaea group</taxon>
        <taxon>Halobacteria</taxon>
        <taxon>Halorutilales</taxon>
        <taxon>Halorutilaceae</taxon>
        <taxon>Halorutilus</taxon>
    </lineage>
</organism>
<dbReference type="InterPro" id="IPR050763">
    <property type="entry name" value="ABC_transporter_ATP-binding"/>
</dbReference>
<keyword evidence="4 6" id="KW-0067">ATP-binding</keyword>
<dbReference type="CDD" id="cd03230">
    <property type="entry name" value="ABC_DR_subfamily_A"/>
    <property type="match status" value="1"/>
</dbReference>
<sequence>MNAVETDGLTKKYGELTALDGLSLEVEEGELFGLLGPNGAGKSSTIEILTGQTKPTSGGARVMGVDPVENPVEARRRMGVLPEREDPPSFLTPREYFDFVADVRGVELDGSIDEWAERLGFSDKLDSISMDLSRGQKQKVMFAQAFVHEPELVFIDEPLTNLDPVVQERVKGFIVDYNEKGNTVFLSTHDITVAEEICTRVGIIQDGRLVAERDVDEVKSDGSSLIDEFLDEVEA</sequence>